<protein>
    <submittedName>
        <fullName evidence="2">Hypothetical_protein</fullName>
    </submittedName>
</protein>
<evidence type="ECO:0000313" key="2">
    <source>
        <dbReference type="EMBL" id="CAL6067377.1"/>
    </source>
</evidence>
<reference evidence="2 3" key="2">
    <citation type="submission" date="2024-07" db="EMBL/GenBank/DDBJ databases">
        <authorList>
            <person name="Akdeniz Z."/>
        </authorList>
    </citation>
    <scope>NUCLEOTIDE SEQUENCE [LARGE SCALE GENOMIC DNA]</scope>
</reference>
<reference evidence="1" key="1">
    <citation type="submission" date="2023-06" db="EMBL/GenBank/DDBJ databases">
        <authorList>
            <person name="Kurt Z."/>
        </authorList>
    </citation>
    <scope>NUCLEOTIDE SEQUENCE</scope>
</reference>
<evidence type="ECO:0000313" key="3">
    <source>
        <dbReference type="Proteomes" id="UP001642409"/>
    </source>
</evidence>
<dbReference type="Proteomes" id="UP001642409">
    <property type="component" value="Unassembled WGS sequence"/>
</dbReference>
<accession>A0AA86U196</accession>
<dbReference type="EMBL" id="CAXDID020000267">
    <property type="protein sequence ID" value="CAL6067377.1"/>
    <property type="molecule type" value="Genomic_DNA"/>
</dbReference>
<keyword evidence="3" id="KW-1185">Reference proteome</keyword>
<comment type="caution">
    <text evidence="1">The sequence shown here is derived from an EMBL/GenBank/DDBJ whole genome shotgun (WGS) entry which is preliminary data.</text>
</comment>
<evidence type="ECO:0000313" key="1">
    <source>
        <dbReference type="EMBL" id="CAI9936356.1"/>
    </source>
</evidence>
<dbReference type="AlphaFoldDB" id="A0AA86U196"/>
<proteinExistence type="predicted"/>
<gene>
    <name evidence="1" type="ORF">HINF_LOCUS24001</name>
    <name evidence="2" type="ORF">HINF_LOCUS52995</name>
</gene>
<organism evidence="1">
    <name type="scientific">Hexamita inflata</name>
    <dbReference type="NCBI Taxonomy" id="28002"/>
    <lineage>
        <taxon>Eukaryota</taxon>
        <taxon>Metamonada</taxon>
        <taxon>Diplomonadida</taxon>
        <taxon>Hexamitidae</taxon>
        <taxon>Hexamitinae</taxon>
        <taxon>Hexamita</taxon>
    </lineage>
</organism>
<sequence>MFALLITRLSAISTSGPLCGLWFDVANGTCLCSLKLSSDQKRCAPTCEQLGETESDQVCVPKLTRKTADANGCKDDTSVAGGNCQCDTNAGWAGSKADSQTCQNCWKIKQVSSTDGWYCQSCAGKYQMQNYPHNAEDEVIKYSDTADYHCVMDTANGYVGTIKDDSTFADNGEPQLCWNLDETLGQVPNIYGTACVSCNQKYGEFRGMKFSNAAKYHCAVDIENGYAGAIASESLFEENLGLTSCWTADDANGAVQDIDRKSCLTCNNKYKVDSGVIYSNLAQFHCKIDSQHGYTGAIKDESTFQVGGNPVLCWDTVDELKGLVPSKDFKQCVSCSFKYDVSGVIYSNLSPYHCAIDTIKGYAGTIKDDSTFIDDGTPQLCWNSDETLGKVPNTDGTLCVTCNEQYNVYKGMKYSNTAKYHCIIDTENGYVGIMHDDSTFQYDHQLQLCWNQDETKGLVQDSSNTVCKTCNDKYDVIIGLVYSNSASYYCAIDEDNGYIGLVGEKQLYIQPQLCWNKDEILGLVQNSDFTSCISCADKYQITQFGSNDGIVYSNTAQYHCDIDITNGYVGNIKDESSFEDAKYPVLCWSDEGQFVQDLNRKMCVKCNEKYNVKAGMKYSNTATYHCIIDTENGYVGKILTESTFETHRELIYVGILEWYQILLEQLVLHVTKSIMLMQVLNIVMMNNIVVLLIMTQVMLDLFKMLQQQIHITIYNYVGILMNQKEKCKIWKKEHVQRVIRIIILQLV</sequence>
<name>A0AA86U196_9EUKA</name>
<dbReference type="EMBL" id="CATOUU010000635">
    <property type="protein sequence ID" value="CAI9936356.1"/>
    <property type="molecule type" value="Genomic_DNA"/>
</dbReference>